<dbReference type="Proteomes" id="UP000076837">
    <property type="component" value="Unassembled WGS sequence"/>
</dbReference>
<feature type="compositionally biased region" description="Basic and acidic residues" evidence="1">
    <location>
        <begin position="730"/>
        <end position="756"/>
    </location>
</feature>
<comment type="caution">
    <text evidence="6">The sequence shown here is derived from an EMBL/GenBank/DDBJ whole genome shotgun (WGS) entry which is preliminary data.</text>
</comment>
<keyword evidence="2" id="KW-1133">Transmembrane helix</keyword>
<organism evidence="6 7">
    <name type="scientific">Didymella rabiei</name>
    <name type="common">Chickpea ascochyta blight fungus</name>
    <name type="synonym">Mycosphaerella rabiei</name>
    <dbReference type="NCBI Taxonomy" id="5454"/>
    <lineage>
        <taxon>Eukaryota</taxon>
        <taxon>Fungi</taxon>
        <taxon>Dikarya</taxon>
        <taxon>Ascomycota</taxon>
        <taxon>Pezizomycotina</taxon>
        <taxon>Dothideomycetes</taxon>
        <taxon>Pleosporomycetidae</taxon>
        <taxon>Pleosporales</taxon>
        <taxon>Pleosporineae</taxon>
        <taxon>Didymellaceae</taxon>
        <taxon>Ascochyta</taxon>
    </lineage>
</organism>
<evidence type="ECO:0000259" key="3">
    <source>
        <dbReference type="Pfam" id="PF11707"/>
    </source>
</evidence>
<feature type="compositionally biased region" description="Polar residues" evidence="1">
    <location>
        <begin position="846"/>
        <end position="859"/>
    </location>
</feature>
<gene>
    <name evidence="6" type="ORF">ST47_g4940</name>
</gene>
<evidence type="ECO:0000313" key="6">
    <source>
        <dbReference type="EMBL" id="KZM24003.1"/>
    </source>
</evidence>
<feature type="domain" description="URB1 N-terminal" evidence="3">
    <location>
        <begin position="997"/>
        <end position="1347"/>
    </location>
</feature>
<feature type="transmembrane region" description="Helical" evidence="2">
    <location>
        <begin position="132"/>
        <end position="150"/>
    </location>
</feature>
<dbReference type="InterPro" id="IPR059018">
    <property type="entry name" value="HEAT_URB1"/>
</dbReference>
<dbReference type="PANTHER" id="PTHR13500:SF0">
    <property type="entry name" value="NUCLEOLAR PRE-RIBOSOMAL-ASSOCIATED PROTEIN 1"/>
    <property type="match status" value="1"/>
</dbReference>
<evidence type="ECO:0000313" key="7">
    <source>
        <dbReference type="Proteomes" id="UP000076837"/>
    </source>
</evidence>
<dbReference type="InterPro" id="IPR032436">
    <property type="entry name" value="URB1_C"/>
</dbReference>
<keyword evidence="2" id="KW-0472">Membrane</keyword>
<dbReference type="Pfam" id="PF26140">
    <property type="entry name" value="HEAT_URB1"/>
    <property type="match status" value="1"/>
</dbReference>
<dbReference type="GO" id="GO:0000466">
    <property type="term" value="P:maturation of 5.8S rRNA from tricistronic rRNA transcript (SSU-rRNA, 5.8S rRNA, LSU-rRNA)"/>
    <property type="evidence" value="ECO:0007669"/>
    <property type="project" value="TreeGrafter"/>
</dbReference>
<sequence>MTSFLPSPADLLMALPRLFDKASSLGDMMRSGGSVIAEPTMVNATNATAATVSSRFVQESVAAAAAAAAASASGSQDDISMFQAFKNVASFFSYMTSKWAIATFAIAILLNRTQFYASSRVPLSFDRFHVRLAIYIAPLVLFALQNLNMVRAIRCQTSPDWSEMQYGSAGRYLSTDFSEAEGYLHRAASSFLFWERTTDSCRAVGMLPAAADTTRSNGSLALLWPLFMSLGFGQFVDTLSCALQGRPPVQEVGMAIFEHSLAFAEAEAVVTKPLTVNPTRFNQPKNVLVPNRTFVSVSRSGLNRIANVPPEVLLLSLISSVSHFTSNLLAIAGVRSRYRLVTTAVWGVAYMATFIWSFVRLTEAVAESDNPVGLLRFPTVCIIGFIPHLLIMIGVATCGLIYILAFFVTVLAPPPGQPETMTWRERFEVAYNNLHANIHLSSIAPLTISWHEDFYTAILKVGFTVLTAASEAVFLNEGIRINVHSMTFLEKKRLKEVLDRRRQFRQTLTNIPEELKGESLAAGVEIEDEVNNHGSVEATASGYARERKTRSANAAPMAASAASHGDPVGLQQRRGRFYLTWQFFRGIARLLMLIHARLTIAMLQRLRVGYRPRWLRRFAGPRPVKESRTSSSLHKDRQRSAASVDSWLTLDDRTRVRLDAQFDAEAFAKNRLRQTGFLDAPDAGEADERIDDYMYSWWRNGGRFGDVDTSNDYVPPQEDDATSVVSYATTDHDDWSDVEDDGQRTPTRDSYQRSREATPAADNAIDLSRLSRLLDPKSKEDREEAQLLSRHLQSPQIMTRSRYRKALDQDQARILTTSRYQLEPSANMTPEEEEQLLEDLILSKRQATAPQGSSGTAGSWDTGAEGMGSEGPHGRRITHPGIPAAMGKRTNFETDLGSAHATKRQRIEGGHDRQSPRPNGAGAEEVHSARDLQKALYFDQNATAEFRNGLSLLKRFLDSILYPADEHDVPRRRAILGEYLNTQKGKSHDEKHETLLPNLIQAWDWAAETNFDAILAQVTAVLALVFKVLSSHSELSEHGTLLAKTILQPSVARRLVRSTSAASNKENVISPALRLLTELTRFNEGAHARAVYSKKDFTLEPRILGRNIALWKEHKGMSVADMHKKPSVRTTAIRYLLTHLRLQDERAKVEILSNTNVTRAVFDHLATDPPFLVFEIFDVFTSHVFQDKTIPRQTKSRILNGKTLSRIAGLYNYDLEEGSLSEGQKAPDELAHEFLCMVCTDPAYGVMLPTNGFYPSTHDDDEGDLDEAADNGNELGLESAETFDRLGRVRNVILSEFIQSQRPYANTSHQKLVIEIFKASPELVADYFIKRRDFNYDPNLTSTWIGYSAFLFQTIQLPVPKYLGVKRNYRTQPPPVAAMIQSVLPQPLNQQVLTKCLNHSSDLVQMFAIRVLIVALQKLRSMTQELHEASAIRPSKQWEQASQRLVAEFSRRCPTIRTVFLALKKPGLKTLKRESITRLLRLYYEVTPQVALQEKFDVSLPLCNALVEVEKPTGSPEDTAFRVMELEHWIQMARHSPAMRWWQKPKTLQHSPFVTLLKLLVTSKENELYTGVKSLLNAVLHDQEMLQTKTAPDALDALIASLEPATGSVPSVEVLDFLDDCCARFIKVPIKYFDDLDAMCAKASQALADIGPLSPLLMTLVEQWPFKGGESATGPAAEALAQWLSKLLYLFNLIGEDESVLALVRDSLIESAGNAYKEVLKDAFLWKMYKARAKEALKLATDADFSGSERSSASPVPQTEAVAPVKAGAVVDLELPPQEDEKHAGLTRWRKKEIDEAIEDGDVGELLLCLCSKHQEIRIQAISNVRQLMATIGPDSLTQDLGAIYLVLGETLESVDATGSTPFPYVGGIFAARSVRILADPTHVMFSKINKFLTTAPSWDVDFLLRKLYRSIVGSEPDDDGAYHKEVDWFLDYLVDGLRTSRDMESFRKSNIFEQLLSFYASRSCSGAAKEKIIRLLLRATAVGGSTTLVTRCGVVSWVQMCLDGHDPRHRMLRTLASRVHETCDQGRVAEWSNGTIAEAVASLIKVGA</sequence>
<feature type="transmembrane region" description="Helical" evidence="2">
    <location>
        <begin position="312"/>
        <end position="333"/>
    </location>
</feature>
<dbReference type="SUPFAM" id="SSF48371">
    <property type="entry name" value="ARM repeat"/>
    <property type="match status" value="1"/>
</dbReference>
<evidence type="ECO:0000259" key="5">
    <source>
        <dbReference type="Pfam" id="PF26140"/>
    </source>
</evidence>
<dbReference type="InterPro" id="IPR021714">
    <property type="entry name" value="URB1_N"/>
</dbReference>
<feature type="transmembrane region" description="Helical" evidence="2">
    <location>
        <begin position="340"/>
        <end position="359"/>
    </location>
</feature>
<proteinExistence type="predicted"/>
<accession>A0A163EXV4</accession>
<keyword evidence="2" id="KW-0812">Transmembrane</keyword>
<reference evidence="6 7" key="1">
    <citation type="journal article" date="2016" name="Sci. Rep.">
        <title>Draft genome sequencing and secretome analysis of fungal phytopathogen Ascochyta rabiei provides insight into the necrotrophic effector repertoire.</title>
        <authorList>
            <person name="Verma S."/>
            <person name="Gazara R.K."/>
            <person name="Nizam S."/>
            <person name="Parween S."/>
            <person name="Chattopadhyay D."/>
            <person name="Verma P.K."/>
        </authorList>
    </citation>
    <scope>NUCLEOTIDE SEQUENCE [LARGE SCALE GENOMIC DNA]</scope>
    <source>
        <strain evidence="6 7">ArDII</strain>
    </source>
</reference>
<feature type="region of interest" description="Disordered" evidence="1">
    <location>
        <begin position="846"/>
        <end position="883"/>
    </location>
</feature>
<dbReference type="STRING" id="5454.A0A163EXV4"/>
<evidence type="ECO:0000256" key="2">
    <source>
        <dbReference type="SAM" id="Phobius"/>
    </source>
</evidence>
<feature type="region of interest" description="Disordered" evidence="1">
    <location>
        <begin position="896"/>
        <end position="926"/>
    </location>
</feature>
<evidence type="ECO:0000256" key="1">
    <source>
        <dbReference type="SAM" id="MobiDB-lite"/>
    </source>
</evidence>
<evidence type="ECO:0000259" key="4">
    <source>
        <dbReference type="Pfam" id="PF16201"/>
    </source>
</evidence>
<dbReference type="PANTHER" id="PTHR13500">
    <property type="entry name" value="NUCLEOLAR PRERIBOSOMAL-ASSOCIATED PROTEIN 1"/>
    <property type="match status" value="1"/>
</dbReference>
<feature type="region of interest" description="Disordered" evidence="1">
    <location>
        <begin position="730"/>
        <end position="762"/>
    </location>
</feature>
<feature type="transmembrane region" description="Helical" evidence="2">
    <location>
        <begin position="379"/>
        <end position="412"/>
    </location>
</feature>
<dbReference type="GO" id="GO:0005730">
    <property type="term" value="C:nucleolus"/>
    <property type="evidence" value="ECO:0007669"/>
    <property type="project" value="TreeGrafter"/>
</dbReference>
<feature type="compositionally biased region" description="Basic and acidic residues" evidence="1">
    <location>
        <begin position="905"/>
        <end position="915"/>
    </location>
</feature>
<dbReference type="GO" id="GO:0000463">
    <property type="term" value="P:maturation of LSU-rRNA from tricistronic rRNA transcript (SSU-rRNA, 5.8S rRNA, LSU-rRNA)"/>
    <property type="evidence" value="ECO:0007669"/>
    <property type="project" value="TreeGrafter"/>
</dbReference>
<dbReference type="EMBL" id="JYNV01000179">
    <property type="protein sequence ID" value="KZM24003.1"/>
    <property type="molecule type" value="Genomic_DNA"/>
</dbReference>
<feature type="domain" description="URB1 central HEAT repeat" evidence="5">
    <location>
        <begin position="1536"/>
        <end position="1723"/>
    </location>
</feature>
<dbReference type="Pfam" id="PF16201">
    <property type="entry name" value="NopRA1"/>
    <property type="match status" value="1"/>
</dbReference>
<name>A0A163EXV4_DIDRA</name>
<dbReference type="InterPro" id="IPR016024">
    <property type="entry name" value="ARM-type_fold"/>
</dbReference>
<protein>
    <submittedName>
        <fullName evidence="6">Uncharacterized protein</fullName>
    </submittedName>
</protein>
<feature type="domain" description="URB1 C-terminal" evidence="4">
    <location>
        <begin position="1804"/>
        <end position="1998"/>
    </location>
</feature>
<dbReference type="InterPro" id="IPR039844">
    <property type="entry name" value="URB1"/>
</dbReference>
<dbReference type="Pfam" id="PF11707">
    <property type="entry name" value="Npa1"/>
    <property type="match status" value="1"/>
</dbReference>
<feature type="transmembrane region" description="Helical" evidence="2">
    <location>
        <begin position="91"/>
        <end position="111"/>
    </location>
</feature>
<keyword evidence="7" id="KW-1185">Reference proteome</keyword>